<evidence type="ECO:0000256" key="1">
    <source>
        <dbReference type="ARBA" id="ARBA00022729"/>
    </source>
</evidence>
<accession>A0ABP8ZFY1</accession>
<sequence length="271" mass="27303">METEERYGEYGDDAYEGGRDGSDGTGGDGTGGGEAYGAPERRGRGVDWPTVLAAGGVSAIISVLVLAIGLVGLLLSDVGARSEVAATPPTVVNLGAATAPVAAAPPAAAAPTGAESEAPAVEGDAPAAPNPDTSATDAQVPAASTPATAQPAAGPTAPTLGGFQSDLAVLSSGASRAEKGKRLEGGTAAVTPIESLFRLAEQFRATGLRYSLMGPVKQSGETATAQFKLTSPGYAPTYSTLRWVWKDGRWKLTNKSVCELAAYAQIPCNLR</sequence>
<dbReference type="InterPro" id="IPR058644">
    <property type="entry name" value="Mtb12-like_C"/>
</dbReference>
<gene>
    <name evidence="6" type="ORF">GCM10023217_29590</name>
</gene>
<dbReference type="Pfam" id="PF26580">
    <property type="entry name" value="Mtb12_C"/>
    <property type="match status" value="1"/>
</dbReference>
<organism evidence="6 7">
    <name type="scientific">Gordonia alkaliphila</name>
    <dbReference type="NCBI Taxonomy" id="1053547"/>
    <lineage>
        <taxon>Bacteria</taxon>
        <taxon>Bacillati</taxon>
        <taxon>Actinomycetota</taxon>
        <taxon>Actinomycetes</taxon>
        <taxon>Mycobacteriales</taxon>
        <taxon>Gordoniaceae</taxon>
        <taxon>Gordonia</taxon>
    </lineage>
</organism>
<keyword evidence="4" id="KW-0812">Transmembrane</keyword>
<feature type="region of interest" description="Disordered" evidence="3">
    <location>
        <begin position="107"/>
        <end position="158"/>
    </location>
</feature>
<keyword evidence="1" id="KW-0732">Signal</keyword>
<reference evidence="7" key="1">
    <citation type="journal article" date="2019" name="Int. J. Syst. Evol. Microbiol.">
        <title>The Global Catalogue of Microorganisms (GCM) 10K type strain sequencing project: providing services to taxonomists for standard genome sequencing and annotation.</title>
        <authorList>
            <consortium name="The Broad Institute Genomics Platform"/>
            <consortium name="The Broad Institute Genome Sequencing Center for Infectious Disease"/>
            <person name="Wu L."/>
            <person name="Ma J."/>
        </authorList>
    </citation>
    <scope>NUCLEOTIDE SEQUENCE [LARGE SCALE GENOMIC DNA]</scope>
    <source>
        <strain evidence="7">JCM 18077</strain>
    </source>
</reference>
<comment type="caution">
    <text evidence="6">The sequence shown here is derived from an EMBL/GenBank/DDBJ whole genome shotgun (WGS) entry which is preliminary data.</text>
</comment>
<feature type="compositionally biased region" description="Low complexity" evidence="3">
    <location>
        <begin position="107"/>
        <end position="120"/>
    </location>
</feature>
<proteinExistence type="inferred from homology"/>
<keyword evidence="4" id="KW-1133">Transmembrane helix</keyword>
<keyword evidence="7" id="KW-1185">Reference proteome</keyword>
<feature type="domain" description="Low molecular weight antigen MTB12-like C-terminal" evidence="5">
    <location>
        <begin position="169"/>
        <end position="268"/>
    </location>
</feature>
<evidence type="ECO:0000313" key="7">
    <source>
        <dbReference type="Proteomes" id="UP001500822"/>
    </source>
</evidence>
<protein>
    <recommendedName>
        <fullName evidence="5">Low molecular weight antigen MTB12-like C-terminal domain-containing protein</fullName>
    </recommendedName>
</protein>
<dbReference type="RefSeq" id="WP_345314076.1">
    <property type="nucleotide sequence ID" value="NZ_BAABIE010000015.1"/>
</dbReference>
<keyword evidence="4" id="KW-0472">Membrane</keyword>
<evidence type="ECO:0000256" key="3">
    <source>
        <dbReference type="SAM" id="MobiDB-lite"/>
    </source>
</evidence>
<evidence type="ECO:0000256" key="4">
    <source>
        <dbReference type="SAM" id="Phobius"/>
    </source>
</evidence>
<dbReference type="EMBL" id="BAABIE010000015">
    <property type="protein sequence ID" value="GAA4755859.1"/>
    <property type="molecule type" value="Genomic_DNA"/>
</dbReference>
<feature type="region of interest" description="Disordered" evidence="3">
    <location>
        <begin position="1"/>
        <end position="44"/>
    </location>
</feature>
<feature type="transmembrane region" description="Helical" evidence="4">
    <location>
        <begin position="51"/>
        <end position="75"/>
    </location>
</feature>
<name>A0ABP8ZFY1_9ACTN</name>
<feature type="compositionally biased region" description="Low complexity" evidence="3">
    <location>
        <begin position="141"/>
        <end position="158"/>
    </location>
</feature>
<feature type="compositionally biased region" description="Gly residues" evidence="3">
    <location>
        <begin position="23"/>
        <end position="35"/>
    </location>
</feature>
<dbReference type="Proteomes" id="UP001500822">
    <property type="component" value="Unassembled WGS sequence"/>
</dbReference>
<evidence type="ECO:0000313" key="6">
    <source>
        <dbReference type="EMBL" id="GAA4755859.1"/>
    </source>
</evidence>
<comment type="similarity">
    <text evidence="2">Belongs to the MTB12 family.</text>
</comment>
<evidence type="ECO:0000256" key="2">
    <source>
        <dbReference type="ARBA" id="ARBA00093774"/>
    </source>
</evidence>
<evidence type="ECO:0000259" key="5">
    <source>
        <dbReference type="Pfam" id="PF26580"/>
    </source>
</evidence>